<evidence type="ECO:0000313" key="3">
    <source>
        <dbReference type="Proteomes" id="UP000886998"/>
    </source>
</evidence>
<comment type="caution">
    <text evidence="2">The sequence shown here is derived from an EMBL/GenBank/DDBJ whole genome shotgun (WGS) entry which is preliminary data.</text>
</comment>
<keyword evidence="3" id="KW-1185">Reference proteome</keyword>
<feature type="compositionally biased region" description="Gly residues" evidence="1">
    <location>
        <begin position="75"/>
        <end position="84"/>
    </location>
</feature>
<dbReference type="EMBL" id="BMAV01019615">
    <property type="protein sequence ID" value="GFY72710.1"/>
    <property type="molecule type" value="Genomic_DNA"/>
</dbReference>
<accession>A0A8X7CP06</accession>
<sequence length="95" mass="9785">MIVDPNAELNQRGFPILTPDGASATEFTEFVFGNLGRVASPPSHHGIVSVACKLNPGWGAKSFPDWLAGSRSNRSGGGGKGGDVGVLTAELSEMS</sequence>
<name>A0A8X7CP06_9ARAC</name>
<feature type="region of interest" description="Disordered" evidence="1">
    <location>
        <begin position="69"/>
        <end position="95"/>
    </location>
</feature>
<evidence type="ECO:0000313" key="2">
    <source>
        <dbReference type="EMBL" id="GFY72710.1"/>
    </source>
</evidence>
<dbReference type="Proteomes" id="UP000886998">
    <property type="component" value="Unassembled WGS sequence"/>
</dbReference>
<gene>
    <name evidence="2" type="ORF">TNIN_427771</name>
</gene>
<evidence type="ECO:0000256" key="1">
    <source>
        <dbReference type="SAM" id="MobiDB-lite"/>
    </source>
</evidence>
<protein>
    <submittedName>
        <fullName evidence="2">Uncharacterized protein</fullName>
    </submittedName>
</protein>
<organism evidence="2 3">
    <name type="scientific">Trichonephila inaurata madagascariensis</name>
    <dbReference type="NCBI Taxonomy" id="2747483"/>
    <lineage>
        <taxon>Eukaryota</taxon>
        <taxon>Metazoa</taxon>
        <taxon>Ecdysozoa</taxon>
        <taxon>Arthropoda</taxon>
        <taxon>Chelicerata</taxon>
        <taxon>Arachnida</taxon>
        <taxon>Araneae</taxon>
        <taxon>Araneomorphae</taxon>
        <taxon>Entelegynae</taxon>
        <taxon>Araneoidea</taxon>
        <taxon>Nephilidae</taxon>
        <taxon>Trichonephila</taxon>
        <taxon>Trichonephila inaurata</taxon>
    </lineage>
</organism>
<dbReference type="AlphaFoldDB" id="A0A8X7CP06"/>
<proteinExistence type="predicted"/>
<reference evidence="2" key="1">
    <citation type="submission" date="2020-08" db="EMBL/GenBank/DDBJ databases">
        <title>Multicomponent nature underlies the extraordinary mechanical properties of spider dragline silk.</title>
        <authorList>
            <person name="Kono N."/>
            <person name="Nakamura H."/>
            <person name="Mori M."/>
            <person name="Yoshida Y."/>
            <person name="Ohtoshi R."/>
            <person name="Malay A.D."/>
            <person name="Moran D.A.P."/>
            <person name="Tomita M."/>
            <person name="Numata K."/>
            <person name="Arakawa K."/>
        </authorList>
    </citation>
    <scope>NUCLEOTIDE SEQUENCE</scope>
</reference>